<dbReference type="EMBL" id="FYEH01000005">
    <property type="protein sequence ID" value="SNB66704.1"/>
    <property type="molecule type" value="Genomic_DNA"/>
</dbReference>
<keyword evidence="2" id="KW-1185">Reference proteome</keyword>
<name>A0A212R3W9_9PROT</name>
<proteinExistence type="predicted"/>
<accession>A0A212R3W9</accession>
<dbReference type="RefSeq" id="WP_088561179.1">
    <property type="nucleotide sequence ID" value="NZ_FYEH01000005.1"/>
</dbReference>
<gene>
    <name evidence="1" type="ORF">SAMN07250955_105173</name>
</gene>
<evidence type="ECO:0008006" key="3">
    <source>
        <dbReference type="Google" id="ProtNLM"/>
    </source>
</evidence>
<dbReference type="Proteomes" id="UP000197065">
    <property type="component" value="Unassembled WGS sequence"/>
</dbReference>
<dbReference type="OrthoDB" id="8244697at2"/>
<dbReference type="AlphaFoldDB" id="A0A212R3W9"/>
<protein>
    <recommendedName>
        <fullName evidence="3">Membrane-anchored ribosome-binding protein, inhibits growth in stationary phase, ElaB/YqjD/DUF883 family</fullName>
    </recommendedName>
</protein>
<organism evidence="1 2">
    <name type="scientific">Arboricoccus pini</name>
    <dbReference type="NCBI Taxonomy" id="1963835"/>
    <lineage>
        <taxon>Bacteria</taxon>
        <taxon>Pseudomonadati</taxon>
        <taxon>Pseudomonadota</taxon>
        <taxon>Alphaproteobacteria</taxon>
        <taxon>Geminicoccales</taxon>
        <taxon>Geminicoccaceae</taxon>
        <taxon>Arboricoccus</taxon>
    </lineage>
</organism>
<evidence type="ECO:0000313" key="1">
    <source>
        <dbReference type="EMBL" id="SNB66704.1"/>
    </source>
</evidence>
<evidence type="ECO:0000313" key="2">
    <source>
        <dbReference type="Proteomes" id="UP000197065"/>
    </source>
</evidence>
<reference evidence="1 2" key="1">
    <citation type="submission" date="2017-06" db="EMBL/GenBank/DDBJ databases">
        <authorList>
            <person name="Kim H.J."/>
            <person name="Triplett B.A."/>
        </authorList>
    </citation>
    <scope>NUCLEOTIDE SEQUENCE [LARGE SCALE GENOMIC DNA]</scope>
    <source>
        <strain evidence="1 2">B29T1</strain>
    </source>
</reference>
<sequence length="80" mass="8508">MARNLESDIERLTRGLDELRRGFSSFTGRASGAAADAADVVSHQVKGGASSLQHEILNRPLTSIAVAFVAGLLIGRFTPR</sequence>